<proteinExistence type="predicted"/>
<feature type="transmembrane region" description="Helical" evidence="1">
    <location>
        <begin position="112"/>
        <end position="131"/>
    </location>
</feature>
<feature type="transmembrane region" description="Helical" evidence="1">
    <location>
        <begin position="18"/>
        <end position="40"/>
    </location>
</feature>
<feature type="transmembrane region" description="Helical" evidence="1">
    <location>
        <begin position="137"/>
        <end position="155"/>
    </location>
</feature>
<keyword evidence="1" id="KW-0812">Transmembrane</keyword>
<reference evidence="2 3" key="1">
    <citation type="submission" date="2016-07" db="EMBL/GenBank/DDBJ databases">
        <title>Pervasive Adenine N6-methylation of Active Genes in Fungi.</title>
        <authorList>
            <consortium name="DOE Joint Genome Institute"/>
            <person name="Mondo S.J."/>
            <person name="Dannebaum R.O."/>
            <person name="Kuo R.C."/>
            <person name="Labutti K."/>
            <person name="Haridas S."/>
            <person name="Kuo A."/>
            <person name="Salamov A."/>
            <person name="Ahrendt S.R."/>
            <person name="Lipzen A."/>
            <person name="Sullivan W."/>
            <person name="Andreopoulos W.B."/>
            <person name="Clum A."/>
            <person name="Lindquist E."/>
            <person name="Daum C."/>
            <person name="Ramamoorthy G.K."/>
            <person name="Gryganskyi A."/>
            <person name="Culley D."/>
            <person name="Magnuson J.K."/>
            <person name="James T.Y."/>
            <person name="O'Malley M.A."/>
            <person name="Stajich J.E."/>
            <person name="Spatafora J.W."/>
            <person name="Visel A."/>
            <person name="Grigoriev I.V."/>
        </authorList>
    </citation>
    <scope>NUCLEOTIDE SEQUENCE [LARGE SCALE GENOMIC DNA]</scope>
    <source>
        <strain evidence="2 3">NRRL 1336</strain>
    </source>
</reference>
<organism evidence="2 3">
    <name type="scientific">Absidia repens</name>
    <dbReference type="NCBI Taxonomy" id="90262"/>
    <lineage>
        <taxon>Eukaryota</taxon>
        <taxon>Fungi</taxon>
        <taxon>Fungi incertae sedis</taxon>
        <taxon>Mucoromycota</taxon>
        <taxon>Mucoromycotina</taxon>
        <taxon>Mucoromycetes</taxon>
        <taxon>Mucorales</taxon>
        <taxon>Cunninghamellaceae</taxon>
        <taxon>Absidia</taxon>
    </lineage>
</organism>
<feature type="transmembrane region" description="Helical" evidence="1">
    <location>
        <begin position="167"/>
        <end position="188"/>
    </location>
</feature>
<feature type="transmembrane region" description="Helical" evidence="1">
    <location>
        <begin position="76"/>
        <end position="100"/>
    </location>
</feature>
<gene>
    <name evidence="2" type="ORF">BCR42DRAFT_423297</name>
</gene>
<evidence type="ECO:0000313" key="2">
    <source>
        <dbReference type="EMBL" id="ORZ09902.1"/>
    </source>
</evidence>
<feature type="transmembrane region" description="Helical" evidence="1">
    <location>
        <begin position="200"/>
        <end position="217"/>
    </location>
</feature>
<evidence type="ECO:0000313" key="3">
    <source>
        <dbReference type="Proteomes" id="UP000193560"/>
    </source>
</evidence>
<name>A0A1X2I5L6_9FUNG</name>
<dbReference type="STRING" id="90262.A0A1X2I5L6"/>
<dbReference type="Proteomes" id="UP000193560">
    <property type="component" value="Unassembled WGS sequence"/>
</dbReference>
<dbReference type="AlphaFoldDB" id="A0A1X2I5L6"/>
<feature type="transmembrane region" description="Helical" evidence="1">
    <location>
        <begin position="248"/>
        <end position="266"/>
    </location>
</feature>
<protein>
    <submittedName>
        <fullName evidence="2">Uncharacterized protein</fullName>
    </submittedName>
</protein>
<dbReference type="OrthoDB" id="5586934at2759"/>
<evidence type="ECO:0000256" key="1">
    <source>
        <dbReference type="SAM" id="Phobius"/>
    </source>
</evidence>
<comment type="caution">
    <text evidence="2">The sequence shown here is derived from an EMBL/GenBank/DDBJ whole genome shotgun (WGS) entry which is preliminary data.</text>
</comment>
<feature type="transmembrane region" description="Helical" evidence="1">
    <location>
        <begin position="52"/>
        <end position="70"/>
    </location>
</feature>
<dbReference type="EMBL" id="MCGE01000026">
    <property type="protein sequence ID" value="ORZ09902.1"/>
    <property type="molecule type" value="Genomic_DNA"/>
</dbReference>
<sequence>MRWCDGGDSILQTFYWEFFFFFLLIFLTSFFTSFTSFAMANLDIKIKLANTLATLLLLGCSQYGIFALTWKNEFEIYGWVYLLMALLHFLLIGMTIYQWLPSAPKDVLDGIGYWYLVVAILNAGIATFQIFHLTWFAFVGLLWQFATLIFIYHRLRNFPPRNTTDHAFLNAPFSILTAITLSDTLRMLFKSIDKINDNDLAQTILVIVLGFVALHLVDYSHRKDWVYASSTAWLLAFAAPGTSDLTHTVSLIVVGILISAVARTLIPNWLERVNRRFGRWSRGLGERTPLLSGH</sequence>
<keyword evidence="1" id="KW-0472">Membrane</keyword>
<accession>A0A1X2I5L6</accession>
<keyword evidence="3" id="KW-1185">Reference proteome</keyword>
<keyword evidence="1" id="KW-1133">Transmembrane helix</keyword>